<dbReference type="EMBL" id="CAMPGE010006352">
    <property type="protein sequence ID" value="CAI2365196.1"/>
    <property type="molecule type" value="Genomic_DNA"/>
</dbReference>
<dbReference type="GO" id="GO:0030515">
    <property type="term" value="F:snoRNA binding"/>
    <property type="evidence" value="ECO:0007669"/>
    <property type="project" value="InterPro"/>
</dbReference>
<accession>A0AAD1UAL9</accession>
<feature type="compositionally biased region" description="Basic and acidic residues" evidence="2">
    <location>
        <begin position="266"/>
        <end position="280"/>
    </location>
</feature>
<dbReference type="GO" id="GO:0032040">
    <property type="term" value="C:small-subunit processome"/>
    <property type="evidence" value="ECO:0007669"/>
    <property type="project" value="InterPro"/>
</dbReference>
<dbReference type="InterPro" id="IPR036070">
    <property type="entry name" value="Nop_dom_sf"/>
</dbReference>
<dbReference type="PANTHER" id="PTHR10894">
    <property type="entry name" value="NUCLEOLAR PROTEIN 5 NUCLEOLAR PROTEIN NOP5 NOP58"/>
    <property type="match status" value="1"/>
</dbReference>
<proteinExistence type="inferred from homology"/>
<feature type="domain" description="Nop" evidence="3">
    <location>
        <begin position="106"/>
        <end position="280"/>
    </location>
</feature>
<dbReference type="Gene3D" id="1.10.246.90">
    <property type="entry name" value="Nop domain"/>
    <property type="match status" value="1"/>
</dbReference>
<dbReference type="InterPro" id="IPR029012">
    <property type="entry name" value="Helix_hairpin_bin_sf"/>
</dbReference>
<evidence type="ECO:0000313" key="4">
    <source>
        <dbReference type="EMBL" id="CAI2365196.1"/>
    </source>
</evidence>
<dbReference type="InterPro" id="IPR042239">
    <property type="entry name" value="Nop_C"/>
</dbReference>
<comment type="similarity">
    <text evidence="1">Belongs to the NOP5/NOP56 family.</text>
</comment>
<dbReference type="Gene3D" id="1.10.287.660">
    <property type="entry name" value="Helix hairpin bin"/>
    <property type="match status" value="1"/>
</dbReference>
<evidence type="ECO:0000256" key="1">
    <source>
        <dbReference type="ARBA" id="ARBA00009211"/>
    </source>
</evidence>
<evidence type="ECO:0000256" key="2">
    <source>
        <dbReference type="SAM" id="MobiDB-lite"/>
    </source>
</evidence>
<evidence type="ECO:0000259" key="3">
    <source>
        <dbReference type="PROSITE" id="PS51358"/>
    </source>
</evidence>
<organism evidence="4 5">
    <name type="scientific">Euplotes crassus</name>
    <dbReference type="NCBI Taxonomy" id="5936"/>
    <lineage>
        <taxon>Eukaryota</taxon>
        <taxon>Sar</taxon>
        <taxon>Alveolata</taxon>
        <taxon>Ciliophora</taxon>
        <taxon>Intramacronucleata</taxon>
        <taxon>Spirotrichea</taxon>
        <taxon>Hypotrichia</taxon>
        <taxon>Euplotida</taxon>
        <taxon>Euplotidae</taxon>
        <taxon>Moneuplotes</taxon>
    </lineage>
</organism>
<feature type="region of interest" description="Disordered" evidence="2">
    <location>
        <begin position="261"/>
        <end position="280"/>
    </location>
</feature>
<dbReference type="InterPro" id="IPR002687">
    <property type="entry name" value="Nop_dom"/>
</dbReference>
<gene>
    <name evidence="4" type="ORF">ECRASSUSDP1_LOCUS6546</name>
</gene>
<dbReference type="GO" id="GO:0031428">
    <property type="term" value="C:box C/D methylation guide snoRNP complex"/>
    <property type="evidence" value="ECO:0007669"/>
    <property type="project" value="InterPro"/>
</dbReference>
<dbReference type="PROSITE" id="PS51358">
    <property type="entry name" value="NOP"/>
    <property type="match status" value="1"/>
</dbReference>
<comment type="caution">
    <text evidence="4">The sequence shown here is derived from an EMBL/GenBank/DDBJ whole genome shotgun (WGS) entry which is preliminary data.</text>
</comment>
<dbReference type="InterPro" id="IPR045056">
    <property type="entry name" value="Nop56/Nop58"/>
</dbReference>
<dbReference type="SMART" id="SM00931">
    <property type="entry name" value="NOSIC"/>
    <property type="match status" value="1"/>
</dbReference>
<dbReference type="SUPFAM" id="SSF89124">
    <property type="entry name" value="Nop domain"/>
    <property type="match status" value="1"/>
</dbReference>
<dbReference type="Pfam" id="PF01798">
    <property type="entry name" value="Nop"/>
    <property type="match status" value="1"/>
</dbReference>
<dbReference type="AlphaFoldDB" id="A0AAD1UAL9"/>
<evidence type="ECO:0000313" key="5">
    <source>
        <dbReference type="Proteomes" id="UP001295684"/>
    </source>
</evidence>
<reference evidence="4" key="1">
    <citation type="submission" date="2023-07" db="EMBL/GenBank/DDBJ databases">
        <authorList>
            <consortium name="AG Swart"/>
            <person name="Singh M."/>
            <person name="Singh A."/>
            <person name="Seah K."/>
            <person name="Emmerich C."/>
        </authorList>
    </citation>
    <scope>NUCLEOTIDE SEQUENCE</scope>
    <source>
        <strain evidence="4">DP1</strain>
    </source>
</reference>
<dbReference type="Gene3D" id="1.10.150.460">
    <property type="match status" value="1"/>
</dbReference>
<dbReference type="InterPro" id="IPR012976">
    <property type="entry name" value="NOSIC"/>
</dbReference>
<dbReference type="Proteomes" id="UP001295684">
    <property type="component" value="Unassembled WGS sequence"/>
</dbReference>
<sequence>MRLKEWFSWHFPELVKIVTDNSIYALLVHLIGNRENINEALLPKLEEITLDEEKAKEIIEANNASMGQDISENDTAQIKMFSSRIVEMVNYRTSLGEYLHNRMLNVAPNLSALIGDNVGAKLISQAGSLVNLAKYSASTIQILGAEKALFRSLKQEEILQSMVSSITVPLFQELESRIKERSLVILQTNSLSQPDLINLLSFQTLRWEKPSRSKSRSVSGSSHLVTSQRPTETSWLLFSKSSRLTASMPQLKKLLMKKLIKARRGSSKEEVQERQEREEV</sequence>
<keyword evidence="5" id="KW-1185">Reference proteome</keyword>
<protein>
    <recommendedName>
        <fullName evidence="3">Nop domain-containing protein</fullName>
    </recommendedName>
</protein>
<dbReference type="PANTHER" id="PTHR10894:SF0">
    <property type="entry name" value="NUCLEOLAR PROTEIN 56"/>
    <property type="match status" value="1"/>
</dbReference>
<name>A0AAD1UAL9_EUPCR</name>